<name>A0A3S9P6H7_9BACT</name>
<dbReference type="OrthoDB" id="8560232at2"/>
<dbReference type="SMART" id="SM00871">
    <property type="entry name" value="AraC_E_bind"/>
    <property type="match status" value="1"/>
</dbReference>
<dbReference type="AlphaFoldDB" id="A0A3S9P6H7"/>
<evidence type="ECO:0000313" key="3">
    <source>
        <dbReference type="Proteomes" id="UP000267268"/>
    </source>
</evidence>
<gene>
    <name evidence="2" type="ORF">EI427_16775</name>
</gene>
<dbReference type="RefSeq" id="WP_126616898.1">
    <property type="nucleotide sequence ID" value="NZ_CP034562.1"/>
</dbReference>
<accession>A0A3S9P6H7</accession>
<sequence length="159" mass="18992">MEIKQSIQTYGLVTELSKSQATNLIIIRKHWMFFNAELKKYKLNQFGGNWTKYGITFKSGERYFYLTSIQIINKQIPSHFIKKEIPKGEYTVFTHKGKMENIKNTLYEIYKVILPKSTLKIEDQSKVGFHHFEKYDHRFQWNKPTSEIDIYLPLNTDNE</sequence>
<proteinExistence type="predicted"/>
<protein>
    <submittedName>
        <fullName evidence="2">Transcriptional regulator</fullName>
    </submittedName>
</protein>
<dbReference type="KEGG" id="fll:EI427_16775"/>
<organism evidence="2 3">
    <name type="scientific">Flammeovirga pectinis</name>
    <dbReference type="NCBI Taxonomy" id="2494373"/>
    <lineage>
        <taxon>Bacteria</taxon>
        <taxon>Pseudomonadati</taxon>
        <taxon>Bacteroidota</taxon>
        <taxon>Cytophagia</taxon>
        <taxon>Cytophagales</taxon>
        <taxon>Flammeovirgaceae</taxon>
        <taxon>Flammeovirga</taxon>
    </lineage>
</organism>
<dbReference type="InterPro" id="IPR011256">
    <property type="entry name" value="Reg_factor_effector_dom_sf"/>
</dbReference>
<dbReference type="EMBL" id="CP034562">
    <property type="protein sequence ID" value="AZQ63819.1"/>
    <property type="molecule type" value="Genomic_DNA"/>
</dbReference>
<dbReference type="Proteomes" id="UP000267268">
    <property type="component" value="Chromosome 1"/>
</dbReference>
<dbReference type="Pfam" id="PF14526">
    <property type="entry name" value="Cass2"/>
    <property type="match status" value="1"/>
</dbReference>
<keyword evidence="3" id="KW-1185">Reference proteome</keyword>
<dbReference type="InterPro" id="IPR010499">
    <property type="entry name" value="AraC_E-bd"/>
</dbReference>
<evidence type="ECO:0000259" key="1">
    <source>
        <dbReference type="SMART" id="SM00871"/>
    </source>
</evidence>
<evidence type="ECO:0000313" key="2">
    <source>
        <dbReference type="EMBL" id="AZQ63819.1"/>
    </source>
</evidence>
<dbReference type="SUPFAM" id="SSF55136">
    <property type="entry name" value="Probable bacterial effector-binding domain"/>
    <property type="match status" value="1"/>
</dbReference>
<reference evidence="2 3" key="1">
    <citation type="submission" date="2018-12" db="EMBL/GenBank/DDBJ databases">
        <title>Flammeovirga pectinis sp. nov., isolated from the gut of the Korean scallop, Patinopecten yessoensis.</title>
        <authorList>
            <person name="Bae J.-W."/>
            <person name="Jeong Y.-S."/>
            <person name="Kang W."/>
        </authorList>
    </citation>
    <scope>NUCLEOTIDE SEQUENCE [LARGE SCALE GENOMIC DNA]</scope>
    <source>
        <strain evidence="2 3">L12M1</strain>
    </source>
</reference>
<feature type="domain" description="AraC effector-binding" evidence="1">
    <location>
        <begin position="1"/>
        <end position="155"/>
    </location>
</feature>
<dbReference type="InterPro" id="IPR029441">
    <property type="entry name" value="Cass2"/>
</dbReference>
<dbReference type="Gene3D" id="3.20.80.10">
    <property type="entry name" value="Regulatory factor, effector binding domain"/>
    <property type="match status" value="1"/>
</dbReference>